<keyword evidence="2 4" id="KW-0694">RNA-binding</keyword>
<keyword evidence="9" id="KW-1185">Reference proteome</keyword>
<dbReference type="SMART" id="SM00360">
    <property type="entry name" value="RRM"/>
    <property type="match status" value="1"/>
</dbReference>
<feature type="domain" description="RRM" evidence="7">
    <location>
        <begin position="48"/>
        <end position="126"/>
    </location>
</feature>
<reference evidence="8" key="1">
    <citation type="submission" date="2021-01" db="EMBL/GenBank/DDBJ databases">
        <authorList>
            <consortium name="Genoscope - CEA"/>
            <person name="William W."/>
        </authorList>
    </citation>
    <scope>NUCLEOTIDE SEQUENCE</scope>
</reference>
<protein>
    <recommendedName>
        <fullName evidence="7">RRM domain-containing protein</fullName>
    </recommendedName>
</protein>
<dbReference type="Proteomes" id="UP000688137">
    <property type="component" value="Unassembled WGS sequence"/>
</dbReference>
<feature type="compositionally biased region" description="Basic and acidic residues" evidence="6">
    <location>
        <begin position="15"/>
        <end position="31"/>
    </location>
</feature>
<evidence type="ECO:0000313" key="8">
    <source>
        <dbReference type="EMBL" id="CAD8105054.1"/>
    </source>
</evidence>
<comment type="subcellular location">
    <subcellularLocation>
        <location evidence="1">Nucleus</location>
        <location evidence="1">Nucleolus</location>
    </subcellularLocation>
</comment>
<evidence type="ECO:0000256" key="1">
    <source>
        <dbReference type="ARBA" id="ARBA00004604"/>
    </source>
</evidence>
<sequence length="199" mass="23016">MSTKKTQKVIGKTQKIVEKQSQESSNKEQKIKTKLNRLEQQPQERQNGIIYVGHLPYGFVEEGLKEYFTQFGDVLGVKLFRSKKTNRVQGYGFVKFADKEVAPIAAQAMNGYLMNGKKLTVNVLSEQHPDPFKYKHGNQKLFFINWSEKAVEESNKEKSNEQIVKELQKLLANEEEKRLKLKELGINYTFPGFKEQLKA</sequence>
<evidence type="ECO:0000313" key="9">
    <source>
        <dbReference type="Proteomes" id="UP000688137"/>
    </source>
</evidence>
<organism evidence="8 9">
    <name type="scientific">Paramecium primaurelia</name>
    <dbReference type="NCBI Taxonomy" id="5886"/>
    <lineage>
        <taxon>Eukaryota</taxon>
        <taxon>Sar</taxon>
        <taxon>Alveolata</taxon>
        <taxon>Ciliophora</taxon>
        <taxon>Intramacronucleata</taxon>
        <taxon>Oligohymenophorea</taxon>
        <taxon>Peniculida</taxon>
        <taxon>Parameciidae</taxon>
        <taxon>Paramecium</taxon>
    </lineage>
</organism>
<keyword evidence="5" id="KW-0175">Coiled coil</keyword>
<evidence type="ECO:0000256" key="3">
    <source>
        <dbReference type="ARBA" id="ARBA00023242"/>
    </source>
</evidence>
<proteinExistence type="predicted"/>
<evidence type="ECO:0000256" key="2">
    <source>
        <dbReference type="ARBA" id="ARBA00022884"/>
    </source>
</evidence>
<dbReference type="Pfam" id="PF00076">
    <property type="entry name" value="RRM_1"/>
    <property type="match status" value="1"/>
</dbReference>
<evidence type="ECO:0000256" key="5">
    <source>
        <dbReference type="SAM" id="Coils"/>
    </source>
</evidence>
<dbReference type="CDD" id="cd12307">
    <property type="entry name" value="RRM_NIFK_like"/>
    <property type="match status" value="1"/>
</dbReference>
<dbReference type="AlphaFoldDB" id="A0A8S1PQA1"/>
<name>A0A8S1PQA1_PARPR</name>
<dbReference type="OMA" id="FYEKQMK"/>
<feature type="coiled-coil region" evidence="5">
    <location>
        <begin position="157"/>
        <end position="184"/>
    </location>
</feature>
<evidence type="ECO:0000256" key="6">
    <source>
        <dbReference type="SAM" id="MobiDB-lite"/>
    </source>
</evidence>
<feature type="region of interest" description="Disordered" evidence="6">
    <location>
        <begin position="1"/>
        <end position="31"/>
    </location>
</feature>
<dbReference type="InterPro" id="IPR000504">
    <property type="entry name" value="RRM_dom"/>
</dbReference>
<accession>A0A8S1PQA1</accession>
<gene>
    <name evidence="8" type="ORF">PPRIM_AZ9-3.1.T1260027</name>
</gene>
<evidence type="ECO:0000259" key="7">
    <source>
        <dbReference type="PROSITE" id="PS50102"/>
    </source>
</evidence>
<dbReference type="GO" id="GO:0003723">
    <property type="term" value="F:RNA binding"/>
    <property type="evidence" value="ECO:0007669"/>
    <property type="project" value="UniProtKB-UniRule"/>
</dbReference>
<dbReference type="PROSITE" id="PS50102">
    <property type="entry name" value="RRM"/>
    <property type="match status" value="1"/>
</dbReference>
<keyword evidence="3" id="KW-0539">Nucleus</keyword>
<comment type="caution">
    <text evidence="8">The sequence shown here is derived from an EMBL/GenBank/DDBJ whole genome shotgun (WGS) entry which is preliminary data.</text>
</comment>
<dbReference type="EMBL" id="CAJJDM010000129">
    <property type="protein sequence ID" value="CAD8105054.1"/>
    <property type="molecule type" value="Genomic_DNA"/>
</dbReference>
<evidence type="ECO:0000256" key="4">
    <source>
        <dbReference type="PROSITE-ProRule" id="PRU00176"/>
    </source>
</evidence>
<dbReference type="PANTHER" id="PTHR46754">
    <property type="entry name" value="MKI67 FHA DOMAIN-INTERACTING NUCLEOLAR PHOSPHOPROTEIN"/>
    <property type="match status" value="1"/>
</dbReference>
<dbReference type="GO" id="GO:0005730">
    <property type="term" value="C:nucleolus"/>
    <property type="evidence" value="ECO:0007669"/>
    <property type="project" value="UniProtKB-SubCell"/>
</dbReference>